<name>A0ABT7KQJ3_9HYPH</name>
<comment type="caution">
    <text evidence="2">The sequence shown here is derived from an EMBL/GenBank/DDBJ whole genome shotgun (WGS) entry which is preliminary data.</text>
</comment>
<dbReference type="InterPro" id="IPR010921">
    <property type="entry name" value="Trp_repressor/repl_initiator"/>
</dbReference>
<keyword evidence="3" id="KW-1185">Reference proteome</keyword>
<dbReference type="EMBL" id="JARFYN010000126">
    <property type="protein sequence ID" value="MDL2410880.1"/>
    <property type="molecule type" value="Genomic_DNA"/>
</dbReference>
<dbReference type="RefSeq" id="WP_285884891.1">
    <property type="nucleotide sequence ID" value="NZ_JARFYN010000126.1"/>
</dbReference>
<organism evidence="2 3">
    <name type="scientific">Rhizobium calliandrae</name>
    <dbReference type="NCBI Taxonomy" id="1312182"/>
    <lineage>
        <taxon>Bacteria</taxon>
        <taxon>Pseudomonadati</taxon>
        <taxon>Pseudomonadota</taxon>
        <taxon>Alphaproteobacteria</taxon>
        <taxon>Hyphomicrobiales</taxon>
        <taxon>Rhizobiaceae</taxon>
        <taxon>Rhizobium/Agrobacterium group</taxon>
        <taxon>Rhizobium</taxon>
    </lineage>
</organism>
<gene>
    <name evidence="2" type="ORF">PY650_36210</name>
</gene>
<feature type="region of interest" description="Disordered" evidence="1">
    <location>
        <begin position="157"/>
        <end position="176"/>
    </location>
</feature>
<protein>
    <submittedName>
        <fullName evidence="2">Transposase</fullName>
    </submittedName>
</protein>
<reference evidence="2" key="1">
    <citation type="submission" date="2023-06" db="EMBL/GenBank/DDBJ databases">
        <title>Phylogenetic Diversity of Rhizobium strains.</title>
        <authorList>
            <person name="Moura F.T."/>
            <person name="Helene L.C.F."/>
            <person name="Hungria M."/>
        </authorList>
    </citation>
    <scope>NUCLEOTIDE SEQUENCE</scope>
    <source>
        <strain evidence="2">CCGE524</strain>
    </source>
</reference>
<dbReference type="SUPFAM" id="SSF48295">
    <property type="entry name" value="TrpR-like"/>
    <property type="match status" value="1"/>
</dbReference>
<dbReference type="InterPro" id="IPR002514">
    <property type="entry name" value="Transposase_8"/>
</dbReference>
<evidence type="ECO:0000313" key="2">
    <source>
        <dbReference type="EMBL" id="MDL2410880.1"/>
    </source>
</evidence>
<evidence type="ECO:0000256" key="1">
    <source>
        <dbReference type="SAM" id="MobiDB-lite"/>
    </source>
</evidence>
<dbReference type="Proteomes" id="UP001172630">
    <property type="component" value="Unassembled WGS sequence"/>
</dbReference>
<sequence length="176" mass="19404">MADGGDGFVGRFEVVEPRRGNRRWPNDLKARIVAESLQPGARVVDVALTYELAAHQLSDWRRQARQGLLALPAELMPAVPCDNCQRRVKNPQLRSVLFRNFVATFSILLIRHANQQVQGNGEACSTVDPAVFGRRSCPTIKRGKIDQLSLPIDGSQMSRVPQSFASPSSSLRAAAR</sequence>
<dbReference type="Pfam" id="PF01527">
    <property type="entry name" value="HTH_Tnp_1"/>
    <property type="match status" value="1"/>
</dbReference>
<accession>A0ABT7KQJ3</accession>
<proteinExistence type="predicted"/>
<dbReference type="PANTHER" id="PTHR37936">
    <property type="entry name" value="TRANSPOSASE INSC FOR INSERTION ELEMENT IS2A-RELATED"/>
    <property type="match status" value="1"/>
</dbReference>
<dbReference type="PANTHER" id="PTHR37936:SF3">
    <property type="entry name" value="TRANSPOSASE INSC FOR INSERTION ELEMENT IS2A-RELATED"/>
    <property type="match status" value="1"/>
</dbReference>
<evidence type="ECO:0000313" key="3">
    <source>
        <dbReference type="Proteomes" id="UP001172630"/>
    </source>
</evidence>
<feature type="compositionally biased region" description="Low complexity" evidence="1">
    <location>
        <begin position="158"/>
        <end position="176"/>
    </location>
</feature>